<dbReference type="EMBL" id="JMSE01001286">
    <property type="protein sequence ID" value="KDN62911.1"/>
    <property type="molecule type" value="Genomic_DNA"/>
</dbReference>
<accession>A0A066XAX5</accession>
<evidence type="ECO:0000313" key="2">
    <source>
        <dbReference type="EMBL" id="KDN62911.1"/>
    </source>
</evidence>
<proteinExistence type="predicted"/>
<sequence length="231" mass="25909">MVQQIEAQNLQDMPPFGWHFGSTDAAQHLFCFPPPPSYFPPFFDCYGDQQRGAVYTYELPPDASDSTSLEGLGNLSLRCVEEGDEEEDHAQGLVLDSPSSNYPVLCEEDQFIVDARAQRRRWGEIQRDYKAHFGASRSSTPQALAMRLSRLRQKHPKLKSVLGDKPRKKRRRRDQWSQGIQGSSQGDAIAAAQTLLDFLGQPDNGELVSQADCIAVVRIASQLRKNKAICQ</sequence>
<gene>
    <name evidence="2" type="ORF">CSUB01_12359</name>
</gene>
<feature type="region of interest" description="Disordered" evidence="1">
    <location>
        <begin position="157"/>
        <end position="185"/>
    </location>
</feature>
<dbReference type="HOGENOM" id="CLU_1199736_0_0_1"/>
<reference evidence="3" key="1">
    <citation type="journal article" date="2014" name="Genome Announc.">
        <title>Draft genome sequence of Colletotrichum sublineola, a destructive pathogen of cultivated sorghum.</title>
        <authorList>
            <person name="Baroncelli R."/>
            <person name="Sanz-Martin J.M."/>
            <person name="Rech G.E."/>
            <person name="Sukno S.A."/>
            <person name="Thon M.R."/>
        </authorList>
    </citation>
    <scope>NUCLEOTIDE SEQUENCE [LARGE SCALE GENOMIC DNA]</scope>
    <source>
        <strain evidence="3">TX430BB</strain>
    </source>
</reference>
<name>A0A066XAX5_COLSU</name>
<dbReference type="OrthoDB" id="4968095at2759"/>
<evidence type="ECO:0000313" key="3">
    <source>
        <dbReference type="Proteomes" id="UP000027238"/>
    </source>
</evidence>
<dbReference type="Proteomes" id="UP000027238">
    <property type="component" value="Unassembled WGS sequence"/>
</dbReference>
<organism evidence="2 3">
    <name type="scientific">Colletotrichum sublineola</name>
    <name type="common">Sorghum anthracnose fungus</name>
    <dbReference type="NCBI Taxonomy" id="1173701"/>
    <lineage>
        <taxon>Eukaryota</taxon>
        <taxon>Fungi</taxon>
        <taxon>Dikarya</taxon>
        <taxon>Ascomycota</taxon>
        <taxon>Pezizomycotina</taxon>
        <taxon>Sordariomycetes</taxon>
        <taxon>Hypocreomycetidae</taxon>
        <taxon>Glomerellales</taxon>
        <taxon>Glomerellaceae</taxon>
        <taxon>Colletotrichum</taxon>
        <taxon>Colletotrichum graminicola species complex</taxon>
    </lineage>
</organism>
<comment type="caution">
    <text evidence="2">The sequence shown here is derived from an EMBL/GenBank/DDBJ whole genome shotgun (WGS) entry which is preliminary data.</text>
</comment>
<keyword evidence="3" id="KW-1185">Reference proteome</keyword>
<protein>
    <submittedName>
        <fullName evidence="2">Uncharacterized protein</fullName>
    </submittedName>
</protein>
<evidence type="ECO:0000256" key="1">
    <source>
        <dbReference type="SAM" id="MobiDB-lite"/>
    </source>
</evidence>
<dbReference type="AlphaFoldDB" id="A0A066XAX5"/>